<dbReference type="InterPro" id="IPR029058">
    <property type="entry name" value="AB_hydrolase_fold"/>
</dbReference>
<dbReference type="Pfam" id="PF12697">
    <property type="entry name" value="Abhydrolase_6"/>
    <property type="match status" value="1"/>
</dbReference>
<comment type="caution">
    <text evidence="2">The sequence shown here is derived from an EMBL/GenBank/DDBJ whole genome shotgun (WGS) entry which is preliminary data.</text>
</comment>
<dbReference type="GO" id="GO:0016787">
    <property type="term" value="F:hydrolase activity"/>
    <property type="evidence" value="ECO:0007669"/>
    <property type="project" value="UniProtKB-KW"/>
</dbReference>
<dbReference type="EMBL" id="BSNS01000022">
    <property type="protein sequence ID" value="GLQ56854.1"/>
    <property type="molecule type" value="Genomic_DNA"/>
</dbReference>
<dbReference type="Gene3D" id="3.40.50.1820">
    <property type="entry name" value="alpha/beta hydrolase"/>
    <property type="match status" value="1"/>
</dbReference>
<name>A0ABQ5WAL9_9HYPH</name>
<evidence type="ECO:0000259" key="1">
    <source>
        <dbReference type="Pfam" id="PF12697"/>
    </source>
</evidence>
<evidence type="ECO:0000313" key="2">
    <source>
        <dbReference type="EMBL" id="GLQ56854.1"/>
    </source>
</evidence>
<dbReference type="PANTHER" id="PTHR43798">
    <property type="entry name" value="MONOACYLGLYCEROL LIPASE"/>
    <property type="match status" value="1"/>
</dbReference>
<organism evidence="2 3">
    <name type="scientific">Devosia nitrariae</name>
    <dbReference type="NCBI Taxonomy" id="2071872"/>
    <lineage>
        <taxon>Bacteria</taxon>
        <taxon>Pseudomonadati</taxon>
        <taxon>Pseudomonadota</taxon>
        <taxon>Alphaproteobacteria</taxon>
        <taxon>Hyphomicrobiales</taxon>
        <taxon>Devosiaceae</taxon>
        <taxon>Devosia</taxon>
    </lineage>
</organism>
<accession>A0ABQ5WAL9</accession>
<gene>
    <name evidence="2" type="ORF">GCM10010862_41130</name>
</gene>
<feature type="domain" description="AB hydrolase-1" evidence="1">
    <location>
        <begin position="5"/>
        <end position="223"/>
    </location>
</feature>
<dbReference type="InterPro" id="IPR050266">
    <property type="entry name" value="AB_hydrolase_sf"/>
</dbReference>
<keyword evidence="2" id="KW-0378">Hydrolase</keyword>
<proteinExistence type="predicted"/>
<keyword evidence="3" id="KW-1185">Reference proteome</keyword>
<sequence length="230" mass="24766">MTTSLVLLPGLICDERLWRDVTAGLGSDIEPVVADLTRDDSISAMANRTLASAPARFALAGLSMGGYVAFEIMRQAPERVTHLALFDTSARSDDEDRKATRRKGIESVRLGRFIGVSKGLLASLVAPQHLRTPVAADVQAMSERVGPEAYMRQQTAILGRIDSRPTLGTITVPTLVGVGESDRMIPPELSREIAEGIAGAQFVTFADSAHLPTMENPQAVVAAMRDWLAR</sequence>
<protein>
    <submittedName>
        <fullName evidence="2">Hydrolase</fullName>
    </submittedName>
</protein>
<dbReference type="PANTHER" id="PTHR43798:SF29">
    <property type="entry name" value="AB HYDROLASE-1 DOMAIN-CONTAINING PROTEIN"/>
    <property type="match status" value="1"/>
</dbReference>
<dbReference type="SUPFAM" id="SSF53474">
    <property type="entry name" value="alpha/beta-Hydrolases"/>
    <property type="match status" value="1"/>
</dbReference>
<dbReference type="Proteomes" id="UP001156691">
    <property type="component" value="Unassembled WGS sequence"/>
</dbReference>
<reference evidence="3" key="1">
    <citation type="journal article" date="2019" name="Int. J. Syst. Evol. Microbiol.">
        <title>The Global Catalogue of Microorganisms (GCM) 10K type strain sequencing project: providing services to taxonomists for standard genome sequencing and annotation.</title>
        <authorList>
            <consortium name="The Broad Institute Genomics Platform"/>
            <consortium name="The Broad Institute Genome Sequencing Center for Infectious Disease"/>
            <person name="Wu L."/>
            <person name="Ma J."/>
        </authorList>
    </citation>
    <scope>NUCLEOTIDE SEQUENCE [LARGE SCALE GENOMIC DNA]</scope>
    <source>
        <strain evidence="3">NBRC 112416</strain>
    </source>
</reference>
<dbReference type="PRINTS" id="PR00111">
    <property type="entry name" value="ABHYDROLASE"/>
</dbReference>
<dbReference type="InterPro" id="IPR000073">
    <property type="entry name" value="AB_hydrolase_1"/>
</dbReference>
<dbReference type="RefSeq" id="WP_284342249.1">
    <property type="nucleotide sequence ID" value="NZ_BSNS01000022.1"/>
</dbReference>
<evidence type="ECO:0000313" key="3">
    <source>
        <dbReference type="Proteomes" id="UP001156691"/>
    </source>
</evidence>